<accession>A0A5E4VU21</accession>
<name>A0A5E4VU21_9BURK</name>
<proteinExistence type="predicted"/>
<gene>
    <name evidence="1" type="ORF">PPN31114_02829</name>
</gene>
<evidence type="ECO:0000313" key="1">
    <source>
        <dbReference type="EMBL" id="VVE14560.1"/>
    </source>
</evidence>
<reference evidence="1 2" key="1">
    <citation type="submission" date="2019-08" db="EMBL/GenBank/DDBJ databases">
        <authorList>
            <person name="Peeters C."/>
        </authorList>
    </citation>
    <scope>NUCLEOTIDE SEQUENCE [LARGE SCALE GENOMIC DNA]</scope>
    <source>
        <strain evidence="1 2">LMG 31114</strain>
    </source>
</reference>
<dbReference type="GeneID" id="300404851"/>
<organism evidence="1 2">
    <name type="scientific">Pandoraea pneumonica</name>
    <dbReference type="NCBI Taxonomy" id="2508299"/>
    <lineage>
        <taxon>Bacteria</taxon>
        <taxon>Pseudomonadati</taxon>
        <taxon>Pseudomonadota</taxon>
        <taxon>Betaproteobacteria</taxon>
        <taxon>Burkholderiales</taxon>
        <taxon>Burkholderiaceae</taxon>
        <taxon>Pandoraea</taxon>
    </lineage>
</organism>
<dbReference type="RefSeq" id="WP_246182541.1">
    <property type="nucleotide sequence ID" value="NZ_CABPSK010000002.1"/>
</dbReference>
<dbReference type="EMBL" id="CABPSK010000002">
    <property type="protein sequence ID" value="VVE14560.1"/>
    <property type="molecule type" value="Genomic_DNA"/>
</dbReference>
<keyword evidence="2" id="KW-1185">Reference proteome</keyword>
<protein>
    <submittedName>
        <fullName evidence="1">Uncharacterized protein</fullName>
    </submittedName>
</protein>
<dbReference type="Proteomes" id="UP000366945">
    <property type="component" value="Unassembled WGS sequence"/>
</dbReference>
<sequence length="264" mass="28923">MCLESAGVNIKNIDIYVDGSDRVSIDNFIRSGTASPVTVKQSKDFFIDQKNNTHENLVMFVTGHGGLEGLDANPPITPHGLLNSIKSSPNLKRAVVYLGQCYAGIFNYIGAGSKTLANGEIDPEVILIGATNLHESLSHSTSETLISGPQSWPANLFLLFAFKWFLNPVDVDGDGKYTIIDSYKFAGVISNASNKQLKALAFPKTHDLQKKWAAANDAHNHDASPTTLAQLEAASTLYKKHLEILYVHQECWILNAIPSQRIER</sequence>
<dbReference type="Gene3D" id="3.40.50.1460">
    <property type="match status" value="1"/>
</dbReference>
<dbReference type="AlphaFoldDB" id="A0A5E4VU21"/>
<evidence type="ECO:0000313" key="2">
    <source>
        <dbReference type="Proteomes" id="UP000366945"/>
    </source>
</evidence>